<keyword evidence="7" id="KW-1185">Reference proteome</keyword>
<dbReference type="SUPFAM" id="SSF54928">
    <property type="entry name" value="RNA-binding domain, RBD"/>
    <property type="match status" value="2"/>
</dbReference>
<keyword evidence="4" id="KW-0472">Membrane</keyword>
<sequence>MVRLSDTTEVRWQSSRQRHESLLILLFLLFFLLLVLLPLPNPSRSPPGRSTQPSCLSVTVPDLPAFRRCASPFSACRVMPPHRHAPSPKPGWLRPKESAAAALPAAAPASAKGSGFAVGQKRKWEDIEQPPADERRPLRLKYNGPQALPSDNVYVTGIPSSLDKDALAALFAEHGFTVQRARIMPDALGTGYSAGMVQFGDQSEAAAAIEAFTGLVVDAPPLLDADGVPKGIGSAGWKGSKGKTSKGVPSKGKSFPSAASTGSWSDGKGSPLEWWGSSSGDWQDAGEQGSLDSSWGGGGNGDTRDSWSGASTGQAKGKSSWNGLPHGGHVGGPVGGWSGGGTKGAPKGSAVSVDGWGGSGKKGKGGKEGKGSGKGGCFSGALTVKFNGRDNVPSDNLYVHGLPNTIQDYTLREIFQGQGFEVVQAKVLHDTRGAGVSAALVRLKSMEDAALAIEMMNGKTLQPNENAMGAIAAPSIQKALFVKYAGKDSLPSQNLYMSNVPAVIDQNTLTAMFTNAGCTVVRTKIIYDQWGTGYNATMIELGSQQEAAAAIEAFSGQILQIDESTGDLTLATFAT</sequence>
<feature type="region of interest" description="Disordered" evidence="3">
    <location>
        <begin position="338"/>
        <end position="374"/>
    </location>
</feature>
<gene>
    <name evidence="6" type="ORF">PCOR1329_LOCUS20122</name>
</gene>
<keyword evidence="1 2" id="KW-0694">RNA-binding</keyword>
<dbReference type="InterPro" id="IPR000504">
    <property type="entry name" value="RRM_dom"/>
</dbReference>
<dbReference type="Proteomes" id="UP001189429">
    <property type="component" value="Unassembled WGS sequence"/>
</dbReference>
<feature type="domain" description="RRM" evidence="5">
    <location>
        <begin position="395"/>
        <end position="487"/>
    </location>
</feature>
<dbReference type="InterPro" id="IPR012677">
    <property type="entry name" value="Nucleotide-bd_a/b_plait_sf"/>
</dbReference>
<dbReference type="PROSITE" id="PS50102">
    <property type="entry name" value="RRM"/>
    <property type="match status" value="3"/>
</dbReference>
<keyword evidence="4" id="KW-1133">Transmembrane helix</keyword>
<protein>
    <recommendedName>
        <fullName evidence="5">RRM domain-containing protein</fullName>
    </recommendedName>
</protein>
<accession>A0ABN9RIH0</accession>
<dbReference type="SMART" id="SM00360">
    <property type="entry name" value="RRM"/>
    <property type="match status" value="3"/>
</dbReference>
<dbReference type="InterPro" id="IPR050502">
    <property type="entry name" value="Euk_RNA-bind_prot"/>
</dbReference>
<feature type="compositionally biased region" description="Low complexity" evidence="3">
    <location>
        <begin position="245"/>
        <end position="254"/>
    </location>
</feature>
<evidence type="ECO:0000259" key="5">
    <source>
        <dbReference type="PROSITE" id="PS50102"/>
    </source>
</evidence>
<comment type="caution">
    <text evidence="6">The sequence shown here is derived from an EMBL/GenBank/DDBJ whole genome shotgun (WGS) entry which is preliminary data.</text>
</comment>
<evidence type="ECO:0000313" key="6">
    <source>
        <dbReference type="EMBL" id="CAK0817532.1"/>
    </source>
</evidence>
<dbReference type="EMBL" id="CAUYUJ010006491">
    <property type="protein sequence ID" value="CAK0817532.1"/>
    <property type="molecule type" value="Genomic_DNA"/>
</dbReference>
<feature type="domain" description="RRM" evidence="5">
    <location>
        <begin position="493"/>
        <end position="566"/>
    </location>
</feature>
<keyword evidence="4" id="KW-0812">Transmembrane</keyword>
<dbReference type="Pfam" id="PF00076">
    <property type="entry name" value="RRM_1"/>
    <property type="match status" value="2"/>
</dbReference>
<dbReference type="InterPro" id="IPR035979">
    <property type="entry name" value="RBD_domain_sf"/>
</dbReference>
<feature type="compositionally biased region" description="Polar residues" evidence="3">
    <location>
        <begin position="306"/>
        <end position="322"/>
    </location>
</feature>
<evidence type="ECO:0000256" key="4">
    <source>
        <dbReference type="SAM" id="Phobius"/>
    </source>
</evidence>
<proteinExistence type="predicted"/>
<organism evidence="6 7">
    <name type="scientific">Prorocentrum cordatum</name>
    <dbReference type="NCBI Taxonomy" id="2364126"/>
    <lineage>
        <taxon>Eukaryota</taxon>
        <taxon>Sar</taxon>
        <taxon>Alveolata</taxon>
        <taxon>Dinophyceae</taxon>
        <taxon>Prorocentrales</taxon>
        <taxon>Prorocentraceae</taxon>
        <taxon>Prorocentrum</taxon>
    </lineage>
</organism>
<evidence type="ECO:0000256" key="3">
    <source>
        <dbReference type="SAM" id="MobiDB-lite"/>
    </source>
</evidence>
<evidence type="ECO:0000313" key="7">
    <source>
        <dbReference type="Proteomes" id="UP001189429"/>
    </source>
</evidence>
<dbReference type="CDD" id="cd00590">
    <property type="entry name" value="RRM_SF"/>
    <property type="match status" value="2"/>
</dbReference>
<evidence type="ECO:0000256" key="2">
    <source>
        <dbReference type="PROSITE-ProRule" id="PRU00176"/>
    </source>
</evidence>
<feature type="region of interest" description="Disordered" evidence="3">
    <location>
        <begin position="232"/>
        <end position="324"/>
    </location>
</feature>
<dbReference type="PANTHER" id="PTHR48025:SF1">
    <property type="entry name" value="RRM DOMAIN-CONTAINING PROTEIN"/>
    <property type="match status" value="1"/>
</dbReference>
<dbReference type="Gene3D" id="3.30.70.330">
    <property type="match status" value="3"/>
</dbReference>
<feature type="domain" description="RRM" evidence="5">
    <location>
        <begin position="151"/>
        <end position="222"/>
    </location>
</feature>
<feature type="transmembrane region" description="Helical" evidence="4">
    <location>
        <begin position="21"/>
        <end position="39"/>
    </location>
</feature>
<dbReference type="PANTHER" id="PTHR48025">
    <property type="entry name" value="OS02G0815200 PROTEIN"/>
    <property type="match status" value="1"/>
</dbReference>
<evidence type="ECO:0000256" key="1">
    <source>
        <dbReference type="ARBA" id="ARBA00022884"/>
    </source>
</evidence>
<reference evidence="6" key="1">
    <citation type="submission" date="2023-10" db="EMBL/GenBank/DDBJ databases">
        <authorList>
            <person name="Chen Y."/>
            <person name="Shah S."/>
            <person name="Dougan E. K."/>
            <person name="Thang M."/>
            <person name="Chan C."/>
        </authorList>
    </citation>
    <scope>NUCLEOTIDE SEQUENCE [LARGE SCALE GENOMIC DNA]</scope>
</reference>
<name>A0ABN9RIH0_9DINO</name>